<evidence type="ECO:0000313" key="3">
    <source>
        <dbReference type="Proteomes" id="UP000308267"/>
    </source>
</evidence>
<keyword evidence="1" id="KW-0732">Signal</keyword>
<feature type="signal peptide" evidence="1">
    <location>
        <begin position="1"/>
        <end position="18"/>
    </location>
</feature>
<dbReference type="EMBL" id="SJOL01006422">
    <property type="protein sequence ID" value="TGZ67280.1"/>
    <property type="molecule type" value="Genomic_DNA"/>
</dbReference>
<keyword evidence="3" id="KW-1185">Reference proteome</keyword>
<proteinExistence type="predicted"/>
<evidence type="ECO:0000313" key="2">
    <source>
        <dbReference type="EMBL" id="TGZ67280.1"/>
    </source>
</evidence>
<gene>
    <name evidence="2" type="ORF">CRM22_004881</name>
</gene>
<organism evidence="2 3">
    <name type="scientific">Opisthorchis felineus</name>
    <dbReference type="NCBI Taxonomy" id="147828"/>
    <lineage>
        <taxon>Eukaryota</taxon>
        <taxon>Metazoa</taxon>
        <taxon>Spiralia</taxon>
        <taxon>Lophotrochozoa</taxon>
        <taxon>Platyhelminthes</taxon>
        <taxon>Trematoda</taxon>
        <taxon>Digenea</taxon>
        <taxon>Opisthorchiida</taxon>
        <taxon>Opisthorchiata</taxon>
        <taxon>Opisthorchiidae</taxon>
        <taxon>Opisthorchis</taxon>
    </lineage>
</organism>
<dbReference type="Proteomes" id="UP000308267">
    <property type="component" value="Unassembled WGS sequence"/>
</dbReference>
<sequence>MTILLMFFTFSLLGGLLTRRIPKYYQCLEKCGRDPLDDPEESRKFDACRDKCIEVALNICVDQATDEATGRKCVKKAEERCIANCVEDGDCIHFQLMELAFISDVGWTLQSNLLSRNRVNERTWFIGRMLS</sequence>
<comment type="caution">
    <text evidence="2">The sequence shown here is derived from an EMBL/GenBank/DDBJ whole genome shotgun (WGS) entry which is preliminary data.</text>
</comment>
<reference evidence="2 3" key="1">
    <citation type="journal article" date="2019" name="BMC Genomics">
        <title>New insights from Opisthorchis felineus genome: update on genomics of the epidemiologically important liver flukes.</title>
        <authorList>
            <person name="Ershov N.I."/>
            <person name="Mordvinov V.A."/>
            <person name="Prokhortchouk E.B."/>
            <person name="Pakharukova M.Y."/>
            <person name="Gunbin K.V."/>
            <person name="Ustyantsev K."/>
            <person name="Genaev M.A."/>
            <person name="Blinov A.G."/>
            <person name="Mazur A."/>
            <person name="Boulygina E."/>
            <person name="Tsygankova S."/>
            <person name="Khrameeva E."/>
            <person name="Chekanov N."/>
            <person name="Fan G."/>
            <person name="Xiao A."/>
            <person name="Zhang H."/>
            <person name="Xu X."/>
            <person name="Yang H."/>
            <person name="Solovyev V."/>
            <person name="Lee S.M."/>
            <person name="Liu X."/>
            <person name="Afonnikov D.A."/>
            <person name="Skryabin K.G."/>
        </authorList>
    </citation>
    <scope>NUCLEOTIDE SEQUENCE [LARGE SCALE GENOMIC DNA]</scope>
    <source>
        <strain evidence="2">AK-0245</strain>
        <tissue evidence="2">Whole organism</tissue>
    </source>
</reference>
<dbReference type="OrthoDB" id="10416342at2759"/>
<protein>
    <submittedName>
        <fullName evidence="2">Uncharacterized protein</fullName>
    </submittedName>
</protein>
<accession>A0A4S2LTX9</accession>
<dbReference type="AlphaFoldDB" id="A0A4S2LTX9"/>
<name>A0A4S2LTX9_OPIFE</name>
<evidence type="ECO:0000256" key="1">
    <source>
        <dbReference type="SAM" id="SignalP"/>
    </source>
</evidence>
<feature type="chain" id="PRO_5020546774" evidence="1">
    <location>
        <begin position="19"/>
        <end position="131"/>
    </location>
</feature>